<comment type="caution">
    <text evidence="2">The sequence shown here is derived from an EMBL/GenBank/DDBJ whole genome shotgun (WGS) entry which is preliminary data.</text>
</comment>
<dbReference type="Proteomes" id="UP001279734">
    <property type="component" value="Unassembled WGS sequence"/>
</dbReference>
<protein>
    <submittedName>
        <fullName evidence="2">Uncharacterized protein</fullName>
    </submittedName>
</protein>
<organism evidence="2 3">
    <name type="scientific">Nepenthes gracilis</name>
    <name type="common">Slender pitcher plant</name>
    <dbReference type="NCBI Taxonomy" id="150966"/>
    <lineage>
        <taxon>Eukaryota</taxon>
        <taxon>Viridiplantae</taxon>
        <taxon>Streptophyta</taxon>
        <taxon>Embryophyta</taxon>
        <taxon>Tracheophyta</taxon>
        <taxon>Spermatophyta</taxon>
        <taxon>Magnoliopsida</taxon>
        <taxon>eudicotyledons</taxon>
        <taxon>Gunneridae</taxon>
        <taxon>Pentapetalae</taxon>
        <taxon>Caryophyllales</taxon>
        <taxon>Nepenthaceae</taxon>
        <taxon>Nepenthes</taxon>
    </lineage>
</organism>
<dbReference type="PANTHER" id="PTHR33871:SF1">
    <property type="entry name" value="OS05G0503100 PROTEIN"/>
    <property type="match status" value="1"/>
</dbReference>
<name>A0AAD3RW86_NEPGR</name>
<gene>
    <name evidence="2" type="ORF">Nepgr_000448</name>
</gene>
<feature type="compositionally biased region" description="Polar residues" evidence="1">
    <location>
        <begin position="1"/>
        <end position="15"/>
    </location>
</feature>
<feature type="compositionally biased region" description="Low complexity" evidence="1">
    <location>
        <begin position="204"/>
        <end position="223"/>
    </location>
</feature>
<accession>A0AAD3RW86</accession>
<dbReference type="AlphaFoldDB" id="A0AAD3RW86"/>
<feature type="compositionally biased region" description="Basic and acidic residues" evidence="1">
    <location>
        <begin position="113"/>
        <end position="124"/>
    </location>
</feature>
<evidence type="ECO:0000313" key="3">
    <source>
        <dbReference type="Proteomes" id="UP001279734"/>
    </source>
</evidence>
<evidence type="ECO:0000313" key="2">
    <source>
        <dbReference type="EMBL" id="GMG98608.1"/>
    </source>
</evidence>
<dbReference type="PANTHER" id="PTHR33871">
    <property type="entry name" value="OS05G0503100 PROTEIN-RELATED"/>
    <property type="match status" value="1"/>
</dbReference>
<sequence>MGCCISTKNFQNSEQKPIPLSPNHLRRNAPATPPLEEETVIEVVPSETTAPRPPDSPSLLELDKPIDLQESAAEENSEVSGFVSVGASESLSTTTATTTILMREKEDGDEVEKEVMSQKAEKPRVQAKVLTKRTYPGDVVGGKESRKRAPAKKTVPSPERRSNFVGPLRGNVIPAGSRAVPGVGGGRRSMSPATRNVGGGGTPNAGNGSSSRGVRSSRTSVNTGTPQAVTVKKGGSPGVPNGGVFPSVSESLENPLVSLECFIFL</sequence>
<dbReference type="EMBL" id="BSYO01000001">
    <property type="protein sequence ID" value="GMG98608.1"/>
    <property type="molecule type" value="Genomic_DNA"/>
</dbReference>
<proteinExistence type="predicted"/>
<feature type="region of interest" description="Disordered" evidence="1">
    <location>
        <begin position="1"/>
        <end position="249"/>
    </location>
</feature>
<reference evidence="2" key="1">
    <citation type="submission" date="2023-05" db="EMBL/GenBank/DDBJ databases">
        <title>Nepenthes gracilis genome sequencing.</title>
        <authorList>
            <person name="Fukushima K."/>
        </authorList>
    </citation>
    <scope>NUCLEOTIDE SEQUENCE</scope>
    <source>
        <strain evidence="2">SING2019-196</strain>
    </source>
</reference>
<keyword evidence="3" id="KW-1185">Reference proteome</keyword>
<evidence type="ECO:0000256" key="1">
    <source>
        <dbReference type="SAM" id="MobiDB-lite"/>
    </source>
</evidence>